<dbReference type="PATRIC" id="fig|1352936.5.peg.5475"/>
<name>V6KDB6_STRRC</name>
<comment type="caution">
    <text evidence="1">The sequence shown here is derived from an EMBL/GenBank/DDBJ whole genome shotgun (WGS) entry which is preliminary data.</text>
</comment>
<protein>
    <submittedName>
        <fullName evidence="1">Uncharacterized protein</fullName>
    </submittedName>
</protein>
<sequence length="39" mass="4383">MLNADLRPSEVPPAPGSIWCNSCDSWFNVITNTCRCNNR</sequence>
<dbReference type="AlphaFoldDB" id="V6KDB6"/>
<dbReference type="STRING" id="1352936.M878_26205"/>
<evidence type="ECO:0000313" key="2">
    <source>
        <dbReference type="Proteomes" id="UP000017984"/>
    </source>
</evidence>
<gene>
    <name evidence="1" type="ORF">M878_26205</name>
</gene>
<keyword evidence="2" id="KW-1185">Reference proteome</keyword>
<proteinExistence type="predicted"/>
<evidence type="ECO:0000313" key="1">
    <source>
        <dbReference type="EMBL" id="EST26989.1"/>
    </source>
</evidence>
<dbReference type="Proteomes" id="UP000017984">
    <property type="component" value="Chromosome"/>
</dbReference>
<reference evidence="1 2" key="1">
    <citation type="journal article" date="2014" name="Genome Announc.">
        <title>Draft Genome Sequence of Streptomyces roseochromogenes subsp. oscitans DS 12.976, Producer of the Aminocoumarin Antibiotic Clorobiocin.</title>
        <authorList>
            <person name="Ruckert C."/>
            <person name="Kalinowski J."/>
            <person name="Heide L."/>
            <person name="Apel A.K."/>
        </authorList>
    </citation>
    <scope>NUCLEOTIDE SEQUENCE [LARGE SCALE GENOMIC DNA]</scope>
    <source>
        <strain evidence="1 2">DS 12.976</strain>
    </source>
</reference>
<dbReference type="HOGENOM" id="CLU_3317898_0_0_11"/>
<dbReference type="EMBL" id="AWQX01000218">
    <property type="protein sequence ID" value="EST26989.1"/>
    <property type="molecule type" value="Genomic_DNA"/>
</dbReference>
<accession>V6KDB6</accession>
<organism evidence="1 2">
    <name type="scientific">Streptomyces roseochromogenus subsp. oscitans DS 12.976</name>
    <dbReference type="NCBI Taxonomy" id="1352936"/>
    <lineage>
        <taxon>Bacteria</taxon>
        <taxon>Bacillati</taxon>
        <taxon>Actinomycetota</taxon>
        <taxon>Actinomycetes</taxon>
        <taxon>Kitasatosporales</taxon>
        <taxon>Streptomycetaceae</taxon>
        <taxon>Streptomyces</taxon>
    </lineage>
</organism>